<accession>A0A197JB43</accession>
<gene>
    <name evidence="1" type="ORF">K457DRAFT_356041</name>
</gene>
<dbReference type="Proteomes" id="UP000078512">
    <property type="component" value="Unassembled WGS sequence"/>
</dbReference>
<proteinExistence type="predicted"/>
<reference evidence="1 2" key="1">
    <citation type="submission" date="2016-05" db="EMBL/GenBank/DDBJ databases">
        <title>Genome sequencing reveals origins of a unique bacterial endosymbiosis in the earliest lineages of terrestrial Fungi.</title>
        <authorList>
            <consortium name="DOE Joint Genome Institute"/>
            <person name="Uehling J."/>
            <person name="Gryganskyi A."/>
            <person name="Hameed K."/>
            <person name="Tschaplinski T."/>
            <person name="Misztal P."/>
            <person name="Wu S."/>
            <person name="Desiro A."/>
            <person name="Vande Pol N."/>
            <person name="Du Z.-Y."/>
            <person name="Zienkiewicz A."/>
            <person name="Zienkiewicz K."/>
            <person name="Morin E."/>
            <person name="Tisserant E."/>
            <person name="Splivallo R."/>
            <person name="Hainaut M."/>
            <person name="Henrissat B."/>
            <person name="Ohm R."/>
            <person name="Kuo A."/>
            <person name="Yan J."/>
            <person name="Lipzen A."/>
            <person name="Nolan M."/>
            <person name="Labutti K."/>
            <person name="Barry K."/>
            <person name="Goldstein A."/>
            <person name="Labbe J."/>
            <person name="Schadt C."/>
            <person name="Tuskan G."/>
            <person name="Grigoriev I."/>
            <person name="Martin F."/>
            <person name="Vilgalys R."/>
            <person name="Bonito G."/>
        </authorList>
    </citation>
    <scope>NUCLEOTIDE SEQUENCE [LARGE SCALE GENOMIC DNA]</scope>
    <source>
        <strain evidence="1 2">AG-77</strain>
    </source>
</reference>
<name>A0A197JB43_9FUNG</name>
<dbReference type="EMBL" id="KV442190">
    <property type="protein sequence ID" value="OAQ22263.1"/>
    <property type="molecule type" value="Genomic_DNA"/>
</dbReference>
<organism evidence="1 2">
    <name type="scientific">Linnemannia elongata AG-77</name>
    <dbReference type="NCBI Taxonomy" id="1314771"/>
    <lineage>
        <taxon>Eukaryota</taxon>
        <taxon>Fungi</taxon>
        <taxon>Fungi incertae sedis</taxon>
        <taxon>Mucoromycota</taxon>
        <taxon>Mortierellomycotina</taxon>
        <taxon>Mortierellomycetes</taxon>
        <taxon>Mortierellales</taxon>
        <taxon>Mortierellaceae</taxon>
        <taxon>Linnemannia</taxon>
    </lineage>
</organism>
<keyword evidence="2" id="KW-1185">Reference proteome</keyword>
<evidence type="ECO:0000313" key="2">
    <source>
        <dbReference type="Proteomes" id="UP000078512"/>
    </source>
</evidence>
<sequence>MGISLGVYTGCTQEISRKAYGDIRVFKTWDILSHRNSSIHGSTRGNGIYRRISCLWKYIKILLKQEYFQWLQPAKKL</sequence>
<protein>
    <submittedName>
        <fullName evidence="1">Uncharacterized protein</fullName>
    </submittedName>
</protein>
<dbReference type="AlphaFoldDB" id="A0A197JB43"/>
<evidence type="ECO:0000313" key="1">
    <source>
        <dbReference type="EMBL" id="OAQ22263.1"/>
    </source>
</evidence>